<sequence length="667" mass="76162">MTEGKKQEKAHISNTCHPSALHRKPCSMPLSTEHSKRTRIRSLSCQRCRARKSKCDTKSPCEACRKEGVECIRIVNDRRKERYSSEYTESLQKKIHSLEGVIENIRDLINVKHDHTLDTDSKEHDSKFNIKSLGGDKKEEPSQVLDNQTLSVYGPTSVFDSHSVDESSDANHLAEIKALQSDPHILHCIKLFFKWQYPDLNSFVVREAFLLEFFTPMTKPVYCSAGLVLAICALGSRMSDDIDIFNKSSRYYREAKKIVMSRFDKPTIPTMQAYLLLSVFDISHGNNSTGWMLSGCGLRMGFDLGFQLDPTVWFLKSNGALNDLNIAIRSRIYWGCYFADHFISLVLGRPSVLKIADSSIPETGYLPDLDWIADYTYLSPGADPKDRSTIIDVSDPLKHLVRLINISTDMLNDVFTRDGSRTFDWKKKVEMSQHYNNSILQWRSSLPENLQWDRQSLQISGENPTKMFLRQYYYILLLCLNRPFLEAANQSKLDLPSARICDEVIDDLMVSIERFRVVHGLRKSSIFIVYCCILSVSVLLISSLKSGMEGETGCKIQFYLSALYHCSEIWPLAEKSFKLIQSQLEKTFEVEVRISNGEVKILLPSSPEMDTDHKILHFLNGEQNQETKDQGIENYELFGGPPLLLTSDLLTQEYENLFSTSVLGYSD</sequence>
<organism evidence="1 2">
    <name type="scientific">Clavispora lusitaniae</name>
    <name type="common">Candida lusitaniae</name>
    <dbReference type="NCBI Taxonomy" id="36911"/>
    <lineage>
        <taxon>Eukaryota</taxon>
        <taxon>Fungi</taxon>
        <taxon>Dikarya</taxon>
        <taxon>Ascomycota</taxon>
        <taxon>Saccharomycotina</taxon>
        <taxon>Pichiomycetes</taxon>
        <taxon>Metschnikowiaceae</taxon>
        <taxon>Clavispora</taxon>
    </lineage>
</organism>
<evidence type="ECO:0000313" key="2">
    <source>
        <dbReference type="Proteomes" id="UP000326582"/>
    </source>
</evidence>
<dbReference type="Proteomes" id="UP000326582">
    <property type="component" value="Chromosome 3"/>
</dbReference>
<reference evidence="2" key="1">
    <citation type="journal article" date="2019" name="MBio">
        <title>Comparative genomics for the elucidation of multidrug resistance (MDR) in Candida lusitaniae.</title>
        <authorList>
            <person name="Kannan A."/>
            <person name="Asner S.A."/>
            <person name="Trachsel E."/>
            <person name="Kelly S."/>
            <person name="Parker J."/>
            <person name="Sanglard D."/>
        </authorList>
    </citation>
    <scope>NUCLEOTIDE SEQUENCE [LARGE SCALE GENOMIC DNA]</scope>
    <source>
        <strain evidence="2">P1</strain>
    </source>
</reference>
<protein>
    <submittedName>
        <fullName evidence="1">Uncharacterized transcriptional regulatory protein</fullName>
    </submittedName>
</protein>
<gene>
    <name evidence="1" type="ORF">EJF14_30099</name>
</gene>
<keyword evidence="2" id="KW-1185">Reference proteome</keyword>
<name>A0ACD0WIH4_CLALS</name>
<evidence type="ECO:0000313" key="1">
    <source>
        <dbReference type="EMBL" id="QFZ27141.1"/>
    </source>
</evidence>
<accession>A0ACD0WIH4</accession>
<proteinExistence type="predicted"/>
<dbReference type="EMBL" id="CP038486">
    <property type="protein sequence ID" value="QFZ27141.1"/>
    <property type="molecule type" value="Genomic_DNA"/>
</dbReference>